<reference evidence="5 6" key="1">
    <citation type="submission" date="2020-08" db="EMBL/GenBank/DDBJ databases">
        <title>Complete Genome Sequence of Effusibacillus dendaii Strain skT53, Isolated from Farmland soil.</title>
        <authorList>
            <person name="Konishi T."/>
            <person name="Kawasaki H."/>
        </authorList>
    </citation>
    <scope>NUCLEOTIDE SEQUENCE [LARGE SCALE GENOMIC DNA]</scope>
    <source>
        <strain evidence="6">skT53</strain>
    </source>
</reference>
<dbReference type="InterPro" id="IPR032823">
    <property type="entry name" value="BCA_ABC_TP_C"/>
</dbReference>
<evidence type="ECO:0000256" key="2">
    <source>
        <dbReference type="ARBA" id="ARBA00022741"/>
    </source>
</evidence>
<evidence type="ECO:0000256" key="3">
    <source>
        <dbReference type="ARBA" id="ARBA00022840"/>
    </source>
</evidence>
<dbReference type="GO" id="GO:0005524">
    <property type="term" value="F:ATP binding"/>
    <property type="evidence" value="ECO:0007669"/>
    <property type="project" value="UniProtKB-KW"/>
</dbReference>
<dbReference type="SUPFAM" id="SSF52540">
    <property type="entry name" value="P-loop containing nucleoside triphosphate hydrolases"/>
    <property type="match status" value="1"/>
</dbReference>
<dbReference type="PANTHER" id="PTHR45772:SF7">
    <property type="entry name" value="AMINO ACID ABC TRANSPORTER ATP-BINDING PROTEIN"/>
    <property type="match status" value="1"/>
</dbReference>
<gene>
    <name evidence="5" type="ORF">skT53_05590</name>
</gene>
<keyword evidence="6" id="KW-1185">Reference proteome</keyword>
<dbReference type="InterPro" id="IPR051120">
    <property type="entry name" value="ABC_AA/LPS_Transport"/>
</dbReference>
<dbReference type="KEGG" id="eff:skT53_05590"/>
<dbReference type="GO" id="GO:1903805">
    <property type="term" value="P:L-valine import across plasma membrane"/>
    <property type="evidence" value="ECO:0007669"/>
    <property type="project" value="TreeGrafter"/>
</dbReference>
<feature type="domain" description="Branched-chain amino acid ATP-binding cassette transporter C-terminal" evidence="4">
    <location>
        <begin position="69"/>
        <end position="94"/>
    </location>
</feature>
<dbReference type="Proteomes" id="UP000593802">
    <property type="component" value="Chromosome"/>
</dbReference>
<evidence type="ECO:0000256" key="1">
    <source>
        <dbReference type="ARBA" id="ARBA00022448"/>
    </source>
</evidence>
<evidence type="ECO:0000259" key="4">
    <source>
        <dbReference type="Pfam" id="PF12399"/>
    </source>
</evidence>
<dbReference type="Pfam" id="PF12399">
    <property type="entry name" value="BCA_ABC_TP_C"/>
    <property type="match status" value="1"/>
</dbReference>
<evidence type="ECO:0000313" key="5">
    <source>
        <dbReference type="EMBL" id="BCJ85574.1"/>
    </source>
</evidence>
<dbReference type="EMBL" id="AP023366">
    <property type="protein sequence ID" value="BCJ85574.1"/>
    <property type="molecule type" value="Genomic_DNA"/>
</dbReference>
<keyword evidence="1" id="KW-0813">Transport</keyword>
<sequence length="97" mass="10688">MEIARAAASDPKLILLDEPMAGLNPQESRELVDIILEMRQQGMTFLFVEHDMETVMSVADKIVVLDFGEKIAEGAPQEIFNNPVVVAAYLGDEEVAI</sequence>
<dbReference type="Gene3D" id="3.40.50.300">
    <property type="entry name" value="P-loop containing nucleotide triphosphate hydrolases"/>
    <property type="match status" value="1"/>
</dbReference>
<proteinExistence type="predicted"/>
<keyword evidence="3" id="KW-0067">ATP-binding</keyword>
<dbReference type="GO" id="GO:0042941">
    <property type="term" value="P:D-alanine transmembrane transport"/>
    <property type="evidence" value="ECO:0007669"/>
    <property type="project" value="TreeGrafter"/>
</dbReference>
<dbReference type="GO" id="GO:0015808">
    <property type="term" value="P:L-alanine transport"/>
    <property type="evidence" value="ECO:0007669"/>
    <property type="project" value="TreeGrafter"/>
</dbReference>
<accession>A0A7I8D614</accession>
<dbReference type="GO" id="GO:0005304">
    <property type="term" value="F:L-valine transmembrane transporter activity"/>
    <property type="evidence" value="ECO:0007669"/>
    <property type="project" value="TreeGrafter"/>
</dbReference>
<protein>
    <recommendedName>
        <fullName evidence="4">Branched-chain amino acid ATP-binding cassette transporter C-terminal domain-containing protein</fullName>
    </recommendedName>
</protein>
<name>A0A7I8D614_9BACL</name>
<dbReference type="GO" id="GO:1903806">
    <property type="term" value="P:L-isoleucine import across plasma membrane"/>
    <property type="evidence" value="ECO:0007669"/>
    <property type="project" value="TreeGrafter"/>
</dbReference>
<dbReference type="GO" id="GO:0005886">
    <property type="term" value="C:plasma membrane"/>
    <property type="evidence" value="ECO:0007669"/>
    <property type="project" value="TreeGrafter"/>
</dbReference>
<dbReference type="PANTHER" id="PTHR45772">
    <property type="entry name" value="CONSERVED COMPONENT OF ABC TRANSPORTER FOR NATURAL AMINO ACIDS-RELATED"/>
    <property type="match status" value="1"/>
</dbReference>
<dbReference type="GO" id="GO:0015188">
    <property type="term" value="F:L-isoleucine transmembrane transporter activity"/>
    <property type="evidence" value="ECO:0007669"/>
    <property type="project" value="TreeGrafter"/>
</dbReference>
<evidence type="ECO:0000313" key="6">
    <source>
        <dbReference type="Proteomes" id="UP000593802"/>
    </source>
</evidence>
<dbReference type="GO" id="GO:0015192">
    <property type="term" value="F:L-phenylalanine transmembrane transporter activity"/>
    <property type="evidence" value="ECO:0007669"/>
    <property type="project" value="TreeGrafter"/>
</dbReference>
<dbReference type="AlphaFoldDB" id="A0A7I8D614"/>
<organism evidence="5 6">
    <name type="scientific">Effusibacillus dendaii</name>
    <dbReference type="NCBI Taxonomy" id="2743772"/>
    <lineage>
        <taxon>Bacteria</taxon>
        <taxon>Bacillati</taxon>
        <taxon>Bacillota</taxon>
        <taxon>Bacilli</taxon>
        <taxon>Bacillales</taxon>
        <taxon>Alicyclobacillaceae</taxon>
        <taxon>Effusibacillus</taxon>
    </lineage>
</organism>
<keyword evidence="2" id="KW-0547">Nucleotide-binding</keyword>
<dbReference type="InterPro" id="IPR027417">
    <property type="entry name" value="P-loop_NTPase"/>
</dbReference>